<gene>
    <name evidence="2" type="ORF">S06H3_37271</name>
</gene>
<dbReference type="AlphaFoldDB" id="X1MW04"/>
<organism evidence="2">
    <name type="scientific">marine sediment metagenome</name>
    <dbReference type="NCBI Taxonomy" id="412755"/>
    <lineage>
        <taxon>unclassified sequences</taxon>
        <taxon>metagenomes</taxon>
        <taxon>ecological metagenomes</taxon>
    </lineage>
</organism>
<proteinExistence type="predicted"/>
<evidence type="ECO:0000313" key="2">
    <source>
        <dbReference type="EMBL" id="GAI22216.1"/>
    </source>
</evidence>
<name>X1MW04_9ZZZZ</name>
<comment type="caution">
    <text evidence="2">The sequence shown here is derived from an EMBL/GenBank/DDBJ whole genome shotgun (WGS) entry which is preliminary data.</text>
</comment>
<evidence type="ECO:0000256" key="1">
    <source>
        <dbReference type="SAM" id="Phobius"/>
    </source>
</evidence>
<keyword evidence="1" id="KW-0472">Membrane</keyword>
<sequence length="37" mass="4429">LASGVRRIYSGDVGYYVMYIILFLSLLIFVQMKWKVW</sequence>
<keyword evidence="1" id="KW-0812">Transmembrane</keyword>
<feature type="non-terminal residue" evidence="2">
    <location>
        <position position="1"/>
    </location>
</feature>
<reference evidence="2" key="1">
    <citation type="journal article" date="2014" name="Front. Microbiol.">
        <title>High frequency of phylogenetically diverse reductive dehalogenase-homologous genes in deep subseafloor sedimentary metagenomes.</title>
        <authorList>
            <person name="Kawai M."/>
            <person name="Futagami T."/>
            <person name="Toyoda A."/>
            <person name="Takaki Y."/>
            <person name="Nishi S."/>
            <person name="Hori S."/>
            <person name="Arai W."/>
            <person name="Tsubouchi T."/>
            <person name="Morono Y."/>
            <person name="Uchiyama I."/>
            <person name="Ito T."/>
            <person name="Fujiyama A."/>
            <person name="Inagaki F."/>
            <person name="Takami H."/>
        </authorList>
    </citation>
    <scope>NUCLEOTIDE SEQUENCE</scope>
    <source>
        <strain evidence="2">Expedition CK06-06</strain>
    </source>
</reference>
<protein>
    <submittedName>
        <fullName evidence="2">Uncharacterized protein</fullName>
    </submittedName>
</protein>
<accession>X1MW04</accession>
<feature type="transmembrane region" description="Helical" evidence="1">
    <location>
        <begin position="13"/>
        <end position="30"/>
    </location>
</feature>
<dbReference type="EMBL" id="BARV01022631">
    <property type="protein sequence ID" value="GAI22216.1"/>
    <property type="molecule type" value="Genomic_DNA"/>
</dbReference>
<keyword evidence="1" id="KW-1133">Transmembrane helix</keyword>